<reference evidence="1" key="1">
    <citation type="submission" date="2023-07" db="EMBL/GenBank/DDBJ databases">
        <title>draft genome sequence of fig (Ficus carica).</title>
        <authorList>
            <person name="Takahashi T."/>
            <person name="Nishimura K."/>
        </authorList>
    </citation>
    <scope>NUCLEOTIDE SEQUENCE</scope>
</reference>
<dbReference type="EMBL" id="BTGU01000080">
    <property type="protein sequence ID" value="GMN58650.1"/>
    <property type="molecule type" value="Genomic_DNA"/>
</dbReference>
<dbReference type="AlphaFoldDB" id="A0AA88DNR6"/>
<keyword evidence="2" id="KW-1185">Reference proteome</keyword>
<gene>
    <name evidence="1" type="ORF">TIFTF001_027766</name>
</gene>
<evidence type="ECO:0000313" key="1">
    <source>
        <dbReference type="EMBL" id="GMN58650.1"/>
    </source>
</evidence>
<comment type="caution">
    <text evidence="1">The sequence shown here is derived from an EMBL/GenBank/DDBJ whole genome shotgun (WGS) entry which is preliminary data.</text>
</comment>
<dbReference type="Proteomes" id="UP001187192">
    <property type="component" value="Unassembled WGS sequence"/>
</dbReference>
<accession>A0AA88DNR6</accession>
<evidence type="ECO:0000313" key="2">
    <source>
        <dbReference type="Proteomes" id="UP001187192"/>
    </source>
</evidence>
<proteinExistence type="predicted"/>
<organism evidence="1 2">
    <name type="scientific">Ficus carica</name>
    <name type="common">Common fig</name>
    <dbReference type="NCBI Taxonomy" id="3494"/>
    <lineage>
        <taxon>Eukaryota</taxon>
        <taxon>Viridiplantae</taxon>
        <taxon>Streptophyta</taxon>
        <taxon>Embryophyta</taxon>
        <taxon>Tracheophyta</taxon>
        <taxon>Spermatophyta</taxon>
        <taxon>Magnoliopsida</taxon>
        <taxon>eudicotyledons</taxon>
        <taxon>Gunneridae</taxon>
        <taxon>Pentapetalae</taxon>
        <taxon>rosids</taxon>
        <taxon>fabids</taxon>
        <taxon>Rosales</taxon>
        <taxon>Moraceae</taxon>
        <taxon>Ficeae</taxon>
        <taxon>Ficus</taxon>
    </lineage>
</organism>
<sequence length="83" mass="9192">MSGGGLSVVTGHRCQHVRGTTCEGQPVRVNNIDPRYYLTWVHGRSRLCGKIGSDNKVPREVLPNRIESGQQYSASAEDFITFT</sequence>
<protein>
    <submittedName>
        <fullName evidence="1">Uncharacterized protein</fullName>
    </submittedName>
</protein>
<name>A0AA88DNR6_FICCA</name>